<keyword evidence="4" id="KW-1185">Reference proteome</keyword>
<feature type="domain" description="DUF2423" evidence="2">
    <location>
        <begin position="1"/>
        <end position="44"/>
    </location>
</feature>
<feature type="compositionally biased region" description="Basic residues" evidence="1">
    <location>
        <begin position="94"/>
        <end position="108"/>
    </location>
</feature>
<evidence type="ECO:0000313" key="3">
    <source>
        <dbReference type="EMBL" id="EXJ80339.1"/>
    </source>
</evidence>
<reference evidence="3 4" key="1">
    <citation type="submission" date="2013-03" db="EMBL/GenBank/DDBJ databases">
        <title>The Genome Sequence of Capronia coronata CBS 617.96.</title>
        <authorList>
            <consortium name="The Broad Institute Genomics Platform"/>
            <person name="Cuomo C."/>
            <person name="de Hoog S."/>
            <person name="Gorbushina A."/>
            <person name="Walker B."/>
            <person name="Young S.K."/>
            <person name="Zeng Q."/>
            <person name="Gargeya S."/>
            <person name="Fitzgerald M."/>
            <person name="Haas B."/>
            <person name="Abouelleil A."/>
            <person name="Allen A.W."/>
            <person name="Alvarado L."/>
            <person name="Arachchi H.M."/>
            <person name="Berlin A.M."/>
            <person name="Chapman S.B."/>
            <person name="Gainer-Dewar J."/>
            <person name="Goldberg J."/>
            <person name="Griggs A."/>
            <person name="Gujja S."/>
            <person name="Hansen M."/>
            <person name="Howarth C."/>
            <person name="Imamovic A."/>
            <person name="Ireland A."/>
            <person name="Larimer J."/>
            <person name="McCowan C."/>
            <person name="Murphy C."/>
            <person name="Pearson M."/>
            <person name="Poon T.W."/>
            <person name="Priest M."/>
            <person name="Roberts A."/>
            <person name="Saif S."/>
            <person name="Shea T."/>
            <person name="Sisk P."/>
            <person name="Sykes S."/>
            <person name="Wortman J."/>
            <person name="Nusbaum C."/>
            <person name="Birren B."/>
        </authorList>
    </citation>
    <scope>NUCLEOTIDE SEQUENCE [LARGE SCALE GENOMIC DNA]</scope>
    <source>
        <strain evidence="3 4">CBS 617.96</strain>
    </source>
</reference>
<dbReference type="AlphaFoldDB" id="W9YDH1"/>
<feature type="region of interest" description="Disordered" evidence="1">
    <location>
        <begin position="36"/>
        <end position="128"/>
    </location>
</feature>
<proteinExistence type="predicted"/>
<dbReference type="GO" id="GO:0030687">
    <property type="term" value="C:preribosome, large subunit precursor"/>
    <property type="evidence" value="ECO:0007669"/>
    <property type="project" value="TreeGrafter"/>
</dbReference>
<evidence type="ECO:0000259" key="2">
    <source>
        <dbReference type="Pfam" id="PF10338"/>
    </source>
</evidence>
<comment type="caution">
    <text evidence="3">The sequence shown here is derived from an EMBL/GenBank/DDBJ whole genome shotgun (WGS) entry which is preliminary data.</text>
</comment>
<feature type="compositionally biased region" description="Basic residues" evidence="1">
    <location>
        <begin position="119"/>
        <end position="128"/>
    </location>
</feature>
<dbReference type="RefSeq" id="XP_007727533.1">
    <property type="nucleotide sequence ID" value="XM_007729343.1"/>
</dbReference>
<organism evidence="3 4">
    <name type="scientific">Capronia coronata CBS 617.96</name>
    <dbReference type="NCBI Taxonomy" id="1182541"/>
    <lineage>
        <taxon>Eukaryota</taxon>
        <taxon>Fungi</taxon>
        <taxon>Dikarya</taxon>
        <taxon>Ascomycota</taxon>
        <taxon>Pezizomycotina</taxon>
        <taxon>Eurotiomycetes</taxon>
        <taxon>Chaetothyriomycetidae</taxon>
        <taxon>Chaetothyriales</taxon>
        <taxon>Herpotrichiellaceae</taxon>
        <taxon>Capronia</taxon>
    </lineage>
</organism>
<gene>
    <name evidence="3" type="ORF">A1O1_08483</name>
</gene>
<dbReference type="PANTHER" id="PTHR28219:SF1">
    <property type="entry name" value="UPF0642 PROTEIN YBL028C"/>
    <property type="match status" value="1"/>
</dbReference>
<dbReference type="Pfam" id="PF10338">
    <property type="entry name" value="YBL028C_N"/>
    <property type="match status" value="1"/>
</dbReference>
<accession>W9YDH1</accession>
<dbReference type="PANTHER" id="PTHR28219">
    <property type="entry name" value="UPF0642 PROTEIN YBL028C"/>
    <property type="match status" value="1"/>
</dbReference>
<dbReference type="OrthoDB" id="4087970at2759"/>
<dbReference type="InterPro" id="IPR019434">
    <property type="entry name" value="DUF2423"/>
</dbReference>
<dbReference type="HOGENOM" id="CLU_149452_0_0_1"/>
<sequence length="128" mass="14394">MAKSARASVVKRNHRNLRTKVFGPAHDARTARLSAKLQELSAKPRPTEDKVMALDVSAEQETEHPSTNDGGEDMEIDAQGAKMKPVKPQSGKSHSNRKEHRVSKKKEKHSMVFASEKARRNKQQKSKR</sequence>
<dbReference type="Proteomes" id="UP000019484">
    <property type="component" value="Unassembled WGS sequence"/>
</dbReference>
<evidence type="ECO:0000313" key="4">
    <source>
        <dbReference type="Proteomes" id="UP000019484"/>
    </source>
</evidence>
<dbReference type="GeneID" id="19163332"/>
<dbReference type="EMBL" id="AMWN01000008">
    <property type="protein sequence ID" value="EXJ80339.1"/>
    <property type="molecule type" value="Genomic_DNA"/>
</dbReference>
<name>W9YDH1_9EURO</name>
<protein>
    <recommendedName>
        <fullName evidence="2">DUF2423 domain-containing protein</fullName>
    </recommendedName>
</protein>
<dbReference type="eggNOG" id="ENOG502SXGY">
    <property type="taxonomic scope" value="Eukaryota"/>
</dbReference>
<evidence type="ECO:0000256" key="1">
    <source>
        <dbReference type="SAM" id="MobiDB-lite"/>
    </source>
</evidence>